<dbReference type="InterPro" id="IPR008183">
    <property type="entry name" value="Aldose_1/G6P_1-epimerase"/>
</dbReference>
<dbReference type="GO" id="GO:0030246">
    <property type="term" value="F:carbohydrate binding"/>
    <property type="evidence" value="ECO:0007669"/>
    <property type="project" value="InterPro"/>
</dbReference>
<gene>
    <name evidence="1" type="ORF">GGQ80_000026</name>
</gene>
<dbReference type="InterPro" id="IPR014718">
    <property type="entry name" value="GH-type_carb-bd"/>
</dbReference>
<protein>
    <submittedName>
        <fullName evidence="1">Galactose mutarotase-like enzyme</fullName>
    </submittedName>
</protein>
<dbReference type="Gene3D" id="2.70.98.10">
    <property type="match status" value="1"/>
</dbReference>
<accession>A0A840F2U3</accession>
<dbReference type="EMBL" id="JACIEV010000001">
    <property type="protein sequence ID" value="MBB4152150.1"/>
    <property type="molecule type" value="Genomic_DNA"/>
</dbReference>
<dbReference type="CDD" id="cd09024">
    <property type="entry name" value="Aldose_epim_lacX"/>
    <property type="match status" value="1"/>
</dbReference>
<organism evidence="1 2">
    <name type="scientific">Sphingomonas jinjuensis</name>
    <dbReference type="NCBI Taxonomy" id="535907"/>
    <lineage>
        <taxon>Bacteria</taxon>
        <taxon>Pseudomonadati</taxon>
        <taxon>Pseudomonadota</taxon>
        <taxon>Alphaproteobacteria</taxon>
        <taxon>Sphingomonadales</taxon>
        <taxon>Sphingomonadaceae</taxon>
        <taxon>Sphingomonas</taxon>
    </lineage>
</organism>
<dbReference type="SUPFAM" id="SSF74650">
    <property type="entry name" value="Galactose mutarotase-like"/>
    <property type="match status" value="1"/>
</dbReference>
<dbReference type="PANTHER" id="PTHR11122:SF13">
    <property type="entry name" value="GLUCOSE-6-PHOSPHATE 1-EPIMERASE"/>
    <property type="match status" value="1"/>
</dbReference>
<dbReference type="InterPro" id="IPR011013">
    <property type="entry name" value="Gal_mutarotase_sf_dom"/>
</dbReference>
<proteinExistence type="predicted"/>
<dbReference type="Pfam" id="PF01263">
    <property type="entry name" value="Aldose_epim"/>
    <property type="match status" value="1"/>
</dbReference>
<dbReference type="GO" id="GO:0005975">
    <property type="term" value="P:carbohydrate metabolic process"/>
    <property type="evidence" value="ECO:0007669"/>
    <property type="project" value="InterPro"/>
</dbReference>
<comment type="caution">
    <text evidence="1">The sequence shown here is derived from an EMBL/GenBank/DDBJ whole genome shotgun (WGS) entry which is preliminary data.</text>
</comment>
<dbReference type="RefSeq" id="WP_183981680.1">
    <property type="nucleotide sequence ID" value="NZ_JACIEV010000001.1"/>
</dbReference>
<dbReference type="GO" id="GO:0016853">
    <property type="term" value="F:isomerase activity"/>
    <property type="evidence" value="ECO:0007669"/>
    <property type="project" value="InterPro"/>
</dbReference>
<keyword evidence="2" id="KW-1185">Reference proteome</keyword>
<evidence type="ECO:0000313" key="2">
    <source>
        <dbReference type="Proteomes" id="UP000529795"/>
    </source>
</evidence>
<sequence length="294" mass="32235">MTERAMIRIGNGTLSAAINPFGAELSHLEDAQGRELMTDADPAYWTGRAPILFPVVGRPYRDTIRVDGTAYDMKQHGFARRKLFDVVEQSESHVVLALSEDEETLAIYPFAFVLTLAFRLDGPTLHIEARVANPAQTPLPASFGFHPAFAWPLPYGEPREAHRITFEADEPEAIRCIASDGTIAEGERPSPLDGGRELLLRDDLFADDALVWDHVASQRVTYGAAQGPVLDIAFPDTPMLGIWTKPGAHYVCVEPWHGIADPEGYTGEFKDKPGVFTVEPGGEKRIALSVTLVA</sequence>
<dbReference type="InterPro" id="IPR037481">
    <property type="entry name" value="LacX"/>
</dbReference>
<dbReference type="Proteomes" id="UP000529795">
    <property type="component" value="Unassembled WGS sequence"/>
</dbReference>
<dbReference type="AlphaFoldDB" id="A0A840F2U3"/>
<dbReference type="PANTHER" id="PTHR11122">
    <property type="entry name" value="APOSPORY-ASSOCIATED PROTEIN C-RELATED"/>
    <property type="match status" value="1"/>
</dbReference>
<evidence type="ECO:0000313" key="1">
    <source>
        <dbReference type="EMBL" id="MBB4152150.1"/>
    </source>
</evidence>
<name>A0A840F2U3_9SPHN</name>
<reference evidence="1 2" key="1">
    <citation type="submission" date="2020-08" db="EMBL/GenBank/DDBJ databases">
        <title>Genomic Encyclopedia of Type Strains, Phase IV (KMG-IV): sequencing the most valuable type-strain genomes for metagenomic binning, comparative biology and taxonomic classification.</title>
        <authorList>
            <person name="Goeker M."/>
        </authorList>
    </citation>
    <scope>NUCLEOTIDE SEQUENCE [LARGE SCALE GENOMIC DNA]</scope>
    <source>
        <strain evidence="1 2">YC6723</strain>
    </source>
</reference>